<dbReference type="SUPFAM" id="SSF53474">
    <property type="entry name" value="alpha/beta-Hydrolases"/>
    <property type="match status" value="1"/>
</dbReference>
<reference evidence="3" key="1">
    <citation type="journal article" date="2019" name="Int. J. Syst. Evol. Microbiol.">
        <title>The Global Catalogue of Microorganisms (GCM) 10K type strain sequencing project: providing services to taxonomists for standard genome sequencing and annotation.</title>
        <authorList>
            <consortium name="The Broad Institute Genomics Platform"/>
            <consortium name="The Broad Institute Genome Sequencing Center for Infectious Disease"/>
            <person name="Wu L."/>
            <person name="Ma J."/>
        </authorList>
    </citation>
    <scope>NUCLEOTIDE SEQUENCE [LARGE SCALE GENOMIC DNA]</scope>
    <source>
        <strain evidence="3">KCTC 42739</strain>
    </source>
</reference>
<dbReference type="PANTHER" id="PTHR46438">
    <property type="entry name" value="ALPHA/BETA-HYDROLASES SUPERFAMILY PROTEIN"/>
    <property type="match status" value="1"/>
</dbReference>
<dbReference type="InterPro" id="IPR029058">
    <property type="entry name" value="AB_hydrolase_fold"/>
</dbReference>
<dbReference type="Proteomes" id="UP001595713">
    <property type="component" value="Unassembled WGS sequence"/>
</dbReference>
<evidence type="ECO:0000313" key="3">
    <source>
        <dbReference type="Proteomes" id="UP001595713"/>
    </source>
</evidence>
<proteinExistence type="predicted"/>
<dbReference type="PRINTS" id="PR00111">
    <property type="entry name" value="ABHYDROLASE"/>
</dbReference>
<dbReference type="EMBL" id="JBHRXP010000004">
    <property type="protein sequence ID" value="MFC3580518.1"/>
    <property type="molecule type" value="Genomic_DNA"/>
</dbReference>
<accession>A0ABV7SU59</accession>
<evidence type="ECO:0000259" key="1">
    <source>
        <dbReference type="Pfam" id="PF00561"/>
    </source>
</evidence>
<dbReference type="PANTHER" id="PTHR46438:SF11">
    <property type="entry name" value="LIPASE-RELATED"/>
    <property type="match status" value="1"/>
</dbReference>
<dbReference type="NCBIfam" id="TIGR03056">
    <property type="entry name" value="bchO_mg_che_rel"/>
    <property type="match status" value="1"/>
</dbReference>
<keyword evidence="3" id="KW-1185">Reference proteome</keyword>
<dbReference type="InterPro" id="IPR000639">
    <property type="entry name" value="Epox_hydrolase-like"/>
</dbReference>
<comment type="caution">
    <text evidence="2">The sequence shown here is derived from an EMBL/GenBank/DDBJ whole genome shotgun (WGS) entry which is preliminary data.</text>
</comment>
<gene>
    <name evidence="2" type="primary">bchO</name>
    <name evidence="2" type="ORF">ACFONA_10120</name>
</gene>
<dbReference type="PRINTS" id="PR00412">
    <property type="entry name" value="EPOXHYDRLASE"/>
</dbReference>
<protein>
    <submittedName>
        <fullName evidence="2">Alpha/beta fold hydrolase BchO</fullName>
    </submittedName>
</protein>
<dbReference type="GO" id="GO:0016787">
    <property type="term" value="F:hydrolase activity"/>
    <property type="evidence" value="ECO:0007669"/>
    <property type="project" value="UniProtKB-KW"/>
</dbReference>
<dbReference type="RefSeq" id="WP_261294905.1">
    <property type="nucleotide sequence ID" value="NZ_JANQBK010000011.1"/>
</dbReference>
<feature type="domain" description="AB hydrolase-1" evidence="1">
    <location>
        <begin position="40"/>
        <end position="278"/>
    </location>
</feature>
<sequence length="293" mass="31133">MSAPLWSVDGRDWPHRAHSRFVAAGRLRWHVQTFGPEDAPVMLLLHGTGAATHSWRGIAPLLATQYRVVAIDLPGHGFTTGRPIGGLSMPAMARAIADLLRTMQFAPTVIVGHSAGAALALRLTLDGMATPDAIVGLSAALLPFPGLAAQLFPTLARALFANPFASHFFARLARTPGEAARFLQRSTGSRIDAEGVRCYARLFATSAHCAGALGMMADWNLAALERDLPRLHTPLLLIHGDADAAIPPSTASAAAALVVNGRLKMLAGLGHLAHEERPAEIVALIRDFIGERR</sequence>
<dbReference type="InterPro" id="IPR000073">
    <property type="entry name" value="AB_hydrolase_1"/>
</dbReference>
<dbReference type="InterPro" id="IPR017497">
    <property type="entry name" value="BchO"/>
</dbReference>
<dbReference type="Pfam" id="PF00561">
    <property type="entry name" value="Abhydrolase_1"/>
    <property type="match status" value="1"/>
</dbReference>
<evidence type="ECO:0000313" key="2">
    <source>
        <dbReference type="EMBL" id="MFC3580518.1"/>
    </source>
</evidence>
<organism evidence="2 3">
    <name type="scientific">Sphingomonas hylomeconis</name>
    <dbReference type="NCBI Taxonomy" id="1395958"/>
    <lineage>
        <taxon>Bacteria</taxon>
        <taxon>Pseudomonadati</taxon>
        <taxon>Pseudomonadota</taxon>
        <taxon>Alphaproteobacteria</taxon>
        <taxon>Sphingomonadales</taxon>
        <taxon>Sphingomonadaceae</taxon>
        <taxon>Sphingomonas</taxon>
    </lineage>
</organism>
<dbReference type="Gene3D" id="3.40.50.1820">
    <property type="entry name" value="alpha/beta hydrolase"/>
    <property type="match status" value="1"/>
</dbReference>
<name>A0ABV7SU59_9SPHN</name>
<keyword evidence="2" id="KW-0378">Hydrolase</keyword>